<proteinExistence type="predicted"/>
<evidence type="ECO:0000313" key="2">
    <source>
        <dbReference type="Proteomes" id="UP001432062"/>
    </source>
</evidence>
<dbReference type="Proteomes" id="UP001432062">
    <property type="component" value="Chromosome"/>
</dbReference>
<name>A0ABZ1YVP1_9NOCA</name>
<organism evidence="1 2">
    <name type="scientific">Nocardia vinacea</name>
    <dbReference type="NCBI Taxonomy" id="96468"/>
    <lineage>
        <taxon>Bacteria</taxon>
        <taxon>Bacillati</taxon>
        <taxon>Actinomycetota</taxon>
        <taxon>Actinomycetes</taxon>
        <taxon>Mycobacteriales</taxon>
        <taxon>Nocardiaceae</taxon>
        <taxon>Nocardia</taxon>
    </lineage>
</organism>
<accession>A0ABZ1YVP1</accession>
<gene>
    <name evidence="1" type="ORF">OG563_03695</name>
</gene>
<reference evidence="1" key="1">
    <citation type="submission" date="2022-10" db="EMBL/GenBank/DDBJ databases">
        <title>The complete genomes of actinobacterial strains from the NBC collection.</title>
        <authorList>
            <person name="Joergensen T.S."/>
            <person name="Alvarez Arevalo M."/>
            <person name="Sterndorff E.B."/>
            <person name="Faurdal D."/>
            <person name="Vuksanovic O."/>
            <person name="Mourched A.-S."/>
            <person name="Charusanti P."/>
            <person name="Shaw S."/>
            <person name="Blin K."/>
            <person name="Weber T."/>
        </authorList>
    </citation>
    <scope>NUCLEOTIDE SEQUENCE</scope>
    <source>
        <strain evidence="1">NBC_01482</strain>
    </source>
</reference>
<dbReference type="RefSeq" id="WP_329411408.1">
    <property type="nucleotide sequence ID" value="NZ_CP109441.1"/>
</dbReference>
<dbReference type="EMBL" id="CP109441">
    <property type="protein sequence ID" value="WUV47355.1"/>
    <property type="molecule type" value="Genomic_DNA"/>
</dbReference>
<sequence>MSFGVVADLQVQCLVERDPVLRCACIEHGGHISQRIDHHLDLGSGQRDRVRYLIHSLCAIASSACAAFMASTSDWVHPGFDGVQVALQLGFGGVYLGAQHLSAHLQPG</sequence>
<evidence type="ECO:0000313" key="1">
    <source>
        <dbReference type="EMBL" id="WUV47355.1"/>
    </source>
</evidence>
<protein>
    <submittedName>
        <fullName evidence="1">Uncharacterized protein</fullName>
    </submittedName>
</protein>
<keyword evidence="2" id="KW-1185">Reference proteome</keyword>